<evidence type="ECO:0000256" key="3">
    <source>
        <dbReference type="ARBA" id="ARBA00022692"/>
    </source>
</evidence>
<dbReference type="InterPro" id="IPR045231">
    <property type="entry name" value="Yip1/4-like"/>
</dbReference>
<feature type="transmembrane region" description="Helical" evidence="6">
    <location>
        <begin position="119"/>
        <end position="140"/>
    </location>
</feature>
<evidence type="ECO:0000256" key="6">
    <source>
        <dbReference type="RuleBase" id="RU361264"/>
    </source>
</evidence>
<name>A0A814CJF1_9BILA</name>
<comment type="caution">
    <text evidence="6">Lacks conserved residue(s) required for the propagation of feature annotation.</text>
</comment>
<keyword evidence="3 6" id="KW-0812">Transmembrane</keyword>
<dbReference type="PANTHER" id="PTHR21236">
    <property type="entry name" value="GOLGI MEMBRANE PROTEIN YIP1"/>
    <property type="match status" value="1"/>
</dbReference>
<gene>
    <name evidence="8" type="ORF">OXX778_LOCUS13489</name>
</gene>
<dbReference type="Proteomes" id="UP000663879">
    <property type="component" value="Unassembled WGS sequence"/>
</dbReference>
<dbReference type="GO" id="GO:0005802">
    <property type="term" value="C:trans-Golgi network"/>
    <property type="evidence" value="ECO:0007669"/>
    <property type="project" value="TreeGrafter"/>
</dbReference>
<feature type="domain" description="Yip1" evidence="7">
    <location>
        <begin position="87"/>
        <end position="232"/>
    </location>
</feature>
<evidence type="ECO:0000313" key="8">
    <source>
        <dbReference type="EMBL" id="CAF0942209.1"/>
    </source>
</evidence>
<feature type="transmembrane region" description="Helical" evidence="6">
    <location>
        <begin position="152"/>
        <end position="174"/>
    </location>
</feature>
<protein>
    <recommendedName>
        <fullName evidence="6">Protein YIPF</fullName>
    </recommendedName>
</protein>
<evidence type="ECO:0000256" key="2">
    <source>
        <dbReference type="ARBA" id="ARBA00010596"/>
    </source>
</evidence>
<keyword evidence="5 6" id="KW-0472">Membrane</keyword>
<keyword evidence="4 6" id="KW-1133">Transmembrane helix</keyword>
<dbReference type="OrthoDB" id="411251at2759"/>
<evidence type="ECO:0000259" key="7">
    <source>
        <dbReference type="Pfam" id="PF04893"/>
    </source>
</evidence>
<organism evidence="8 9">
    <name type="scientific">Brachionus calyciflorus</name>
    <dbReference type="NCBI Taxonomy" id="104777"/>
    <lineage>
        <taxon>Eukaryota</taxon>
        <taxon>Metazoa</taxon>
        <taxon>Spiralia</taxon>
        <taxon>Gnathifera</taxon>
        <taxon>Rotifera</taxon>
        <taxon>Eurotatoria</taxon>
        <taxon>Monogononta</taxon>
        <taxon>Pseudotrocha</taxon>
        <taxon>Ploima</taxon>
        <taxon>Brachionidae</taxon>
        <taxon>Brachionus</taxon>
    </lineage>
</organism>
<sequence>MSNSNEETMQFLNAGSNFSDLEGELNVPTQNRPQSSNKTATILNMGSTQEIISTLDEPVSVTISRDLKAVAYKFGHVFFPKQSTLLLRDWDLWGPLTLCVILSITLEGDSKLDSNAPEFASIFALISFGAIIVTINTKLLSGKISFFQSICVLGYCLLPLVLVAILNDLILLITGNTSVISFSLRFILTLISCFWSVFASTAFLAADTINLTDRKALATYPVFLFYFVISWLIVLDTN</sequence>
<dbReference type="InterPro" id="IPR006977">
    <property type="entry name" value="Yip1_dom"/>
</dbReference>
<evidence type="ECO:0000256" key="5">
    <source>
        <dbReference type="ARBA" id="ARBA00023136"/>
    </source>
</evidence>
<keyword evidence="9" id="KW-1185">Reference proteome</keyword>
<evidence type="ECO:0000256" key="1">
    <source>
        <dbReference type="ARBA" id="ARBA00004141"/>
    </source>
</evidence>
<evidence type="ECO:0000313" key="9">
    <source>
        <dbReference type="Proteomes" id="UP000663879"/>
    </source>
</evidence>
<dbReference type="AlphaFoldDB" id="A0A814CJF1"/>
<dbReference type="EMBL" id="CAJNOC010002602">
    <property type="protein sequence ID" value="CAF0942209.1"/>
    <property type="molecule type" value="Genomic_DNA"/>
</dbReference>
<dbReference type="GO" id="GO:0006888">
    <property type="term" value="P:endoplasmic reticulum to Golgi vesicle-mediated transport"/>
    <property type="evidence" value="ECO:0007669"/>
    <property type="project" value="InterPro"/>
</dbReference>
<dbReference type="Pfam" id="PF04893">
    <property type="entry name" value="Yip1"/>
    <property type="match status" value="1"/>
</dbReference>
<comment type="caution">
    <text evidence="8">The sequence shown here is derived from an EMBL/GenBank/DDBJ whole genome shotgun (WGS) entry which is preliminary data.</text>
</comment>
<dbReference type="GO" id="GO:0000139">
    <property type="term" value="C:Golgi membrane"/>
    <property type="evidence" value="ECO:0007669"/>
    <property type="project" value="UniProtKB-SubCell"/>
</dbReference>
<comment type="similarity">
    <text evidence="2 6">Belongs to the YIP1 family.</text>
</comment>
<dbReference type="PANTHER" id="PTHR21236:SF1">
    <property type="entry name" value="PROTEIN YIPF6"/>
    <property type="match status" value="1"/>
</dbReference>
<proteinExistence type="inferred from homology"/>
<feature type="transmembrane region" description="Helical" evidence="6">
    <location>
        <begin position="217"/>
        <end position="235"/>
    </location>
</feature>
<evidence type="ECO:0000256" key="4">
    <source>
        <dbReference type="ARBA" id="ARBA00022989"/>
    </source>
</evidence>
<accession>A0A814CJF1</accession>
<comment type="subcellular location">
    <subcellularLocation>
        <location evidence="6">Golgi apparatus membrane</location>
        <topology evidence="6">Multi-pass membrane protein</topology>
    </subcellularLocation>
    <subcellularLocation>
        <location evidence="1">Membrane</location>
        <topology evidence="1">Multi-pass membrane protein</topology>
    </subcellularLocation>
</comment>
<reference evidence="8" key="1">
    <citation type="submission" date="2021-02" db="EMBL/GenBank/DDBJ databases">
        <authorList>
            <person name="Nowell W R."/>
        </authorList>
    </citation>
    <scope>NUCLEOTIDE SEQUENCE</scope>
    <source>
        <strain evidence="8">Ploen Becks lab</strain>
    </source>
</reference>
<feature type="transmembrane region" description="Helical" evidence="6">
    <location>
        <begin position="186"/>
        <end position="205"/>
    </location>
</feature>